<proteinExistence type="predicted"/>
<keyword evidence="1" id="KW-1133">Transmembrane helix</keyword>
<keyword evidence="3" id="KW-1185">Reference proteome</keyword>
<keyword evidence="1" id="KW-0472">Membrane</keyword>
<comment type="caution">
    <text evidence="2">The sequence shown here is derived from an EMBL/GenBank/DDBJ whole genome shotgun (WGS) entry which is preliminary data.</text>
</comment>
<protein>
    <submittedName>
        <fullName evidence="2">Uncharacterized protein</fullName>
    </submittedName>
</protein>
<organism evidence="2 3">
    <name type="scientific">Ancylostoma ceylanicum</name>
    <dbReference type="NCBI Taxonomy" id="53326"/>
    <lineage>
        <taxon>Eukaryota</taxon>
        <taxon>Metazoa</taxon>
        <taxon>Ecdysozoa</taxon>
        <taxon>Nematoda</taxon>
        <taxon>Chromadorea</taxon>
        <taxon>Rhabditida</taxon>
        <taxon>Rhabditina</taxon>
        <taxon>Rhabditomorpha</taxon>
        <taxon>Strongyloidea</taxon>
        <taxon>Ancylostomatidae</taxon>
        <taxon>Ancylostomatinae</taxon>
        <taxon>Ancylostoma</taxon>
    </lineage>
</organism>
<accession>A0A016TED3</accession>
<evidence type="ECO:0000313" key="3">
    <source>
        <dbReference type="Proteomes" id="UP000024635"/>
    </source>
</evidence>
<dbReference type="EMBL" id="JARK01001447">
    <property type="protein sequence ID" value="EYC00983.1"/>
    <property type="molecule type" value="Genomic_DNA"/>
</dbReference>
<feature type="transmembrane region" description="Helical" evidence="1">
    <location>
        <begin position="50"/>
        <end position="68"/>
    </location>
</feature>
<sequence>MEFFGSSSSYLESTKWNYATTKETLWFAIGATILAQAARSRRVFSKSAKNALLSALTVSLTFLLNAIICFKNGDT</sequence>
<evidence type="ECO:0000313" key="2">
    <source>
        <dbReference type="EMBL" id="EYC00983.1"/>
    </source>
</evidence>
<evidence type="ECO:0000256" key="1">
    <source>
        <dbReference type="SAM" id="Phobius"/>
    </source>
</evidence>
<keyword evidence="1" id="KW-0812">Transmembrane</keyword>
<dbReference type="Proteomes" id="UP000024635">
    <property type="component" value="Unassembled WGS sequence"/>
</dbReference>
<name>A0A016TED3_9BILA</name>
<gene>
    <name evidence="2" type="primary">Acey_s0111.g231</name>
    <name evidence="2" type="ORF">Y032_0111g231</name>
</gene>
<reference evidence="3" key="1">
    <citation type="journal article" date="2015" name="Nat. Genet.">
        <title>The genome and transcriptome of the zoonotic hookworm Ancylostoma ceylanicum identify infection-specific gene families.</title>
        <authorList>
            <person name="Schwarz E.M."/>
            <person name="Hu Y."/>
            <person name="Antoshechkin I."/>
            <person name="Miller M.M."/>
            <person name="Sternberg P.W."/>
            <person name="Aroian R.V."/>
        </authorList>
    </citation>
    <scope>NUCLEOTIDE SEQUENCE</scope>
    <source>
        <strain evidence="3">HY135</strain>
    </source>
</reference>
<dbReference type="AlphaFoldDB" id="A0A016TED3"/>